<dbReference type="EMBL" id="AP023290">
    <property type="protein sequence ID" value="BCH78987.1"/>
    <property type="molecule type" value="Genomic_DNA"/>
</dbReference>
<gene>
    <name evidence="2" type="ORF">SEL3835_11510</name>
    <name evidence="3" type="ORF">SEL3844_11030</name>
</gene>
<sequence length="117" mass="13856">MSIFEAHFRRLHARYGAGQTHELQMQEIAAIFGCSVRNCRIALKKMHQEKWLDWQPQRGRGKRSRLHLLTSPEKLFSQNVNKLLEKQDYGNVLRFIGNDKYLLDRLSLWRFGGHCCK</sequence>
<dbReference type="Pfam" id="PF12793">
    <property type="entry name" value="SgrR_N"/>
    <property type="match status" value="1"/>
</dbReference>
<name>A0A8D5BV33_SALET</name>
<proteinExistence type="predicted"/>
<dbReference type="InterPro" id="IPR025370">
    <property type="entry name" value="SgrR_HTH_N"/>
</dbReference>
<evidence type="ECO:0000313" key="3">
    <source>
        <dbReference type="EMBL" id="BCH78987.1"/>
    </source>
</evidence>
<dbReference type="AlphaFoldDB" id="A0A8D5BV33"/>
<reference evidence="2" key="1">
    <citation type="submission" date="2020-07" db="EMBL/GenBank/DDBJ databases">
        <title>complete genome sequences of Salmonella enterica subsp. enterica serovar 4,[5],12:i:- str. L-3835.</title>
        <authorList>
            <person name="Sekizuka T."/>
            <person name="Arai N."/>
            <person name="Akiba M."/>
            <person name="Kuroda M."/>
        </authorList>
    </citation>
    <scope>NUCLEOTIDE SEQUENCE</scope>
    <source>
        <strain evidence="2">L-3835</strain>
    </source>
</reference>
<dbReference type="EMBL" id="AP023288">
    <property type="protein sequence ID" value="BCH69646.1"/>
    <property type="molecule type" value="Genomic_DNA"/>
</dbReference>
<protein>
    <recommendedName>
        <fullName evidence="1">Transcriptional regulator SgrR N-terminal HTH domain-containing protein</fullName>
    </recommendedName>
</protein>
<feature type="domain" description="Transcriptional regulator SgrR N-terminal HTH" evidence="1">
    <location>
        <begin position="6"/>
        <end position="106"/>
    </location>
</feature>
<evidence type="ECO:0000313" key="2">
    <source>
        <dbReference type="EMBL" id="BCH69646.1"/>
    </source>
</evidence>
<organism evidence="3">
    <name type="scientific">Salmonella enterica subsp. enterica serovar 4,[5],12:i:-</name>
    <dbReference type="NCBI Taxonomy" id="440524"/>
    <lineage>
        <taxon>Bacteria</taxon>
        <taxon>Pseudomonadati</taxon>
        <taxon>Pseudomonadota</taxon>
        <taxon>Gammaproteobacteria</taxon>
        <taxon>Enterobacterales</taxon>
        <taxon>Enterobacteriaceae</taxon>
        <taxon>Salmonella</taxon>
    </lineage>
</organism>
<accession>A0A8D5BV33</accession>
<evidence type="ECO:0000259" key="1">
    <source>
        <dbReference type="Pfam" id="PF12793"/>
    </source>
</evidence>
<reference evidence="3" key="2">
    <citation type="submission" date="2020-07" db="EMBL/GenBank/DDBJ databases">
        <title>complete genome sequences of Salmonella enterica subsp. enterica serovar 4,[5],12:i:- str. L-3844.</title>
        <authorList>
            <person name="Sekizuka T."/>
            <person name="Arai N."/>
            <person name="Akiba M."/>
            <person name="Kuroda M."/>
        </authorList>
    </citation>
    <scope>NUCLEOTIDE SEQUENCE</scope>
    <source>
        <strain evidence="3">L-3844</strain>
    </source>
</reference>